<dbReference type="WBParaSite" id="ECPE_0000837401-mRNA-1">
    <property type="protein sequence ID" value="ECPE_0000837401-mRNA-1"/>
    <property type="gene ID" value="ECPE_0000837401"/>
</dbReference>
<feature type="compositionally biased region" description="Polar residues" evidence="1">
    <location>
        <begin position="287"/>
        <end position="297"/>
    </location>
</feature>
<feature type="region of interest" description="Disordered" evidence="1">
    <location>
        <begin position="168"/>
        <end position="254"/>
    </location>
</feature>
<feature type="compositionally biased region" description="Polar residues" evidence="1">
    <location>
        <begin position="367"/>
        <end position="377"/>
    </location>
</feature>
<evidence type="ECO:0000313" key="2">
    <source>
        <dbReference type="WBParaSite" id="ECPE_0000837401-mRNA-1"/>
    </source>
</evidence>
<reference evidence="2" key="1">
    <citation type="submission" date="2016-06" db="UniProtKB">
        <authorList>
            <consortium name="WormBaseParasite"/>
        </authorList>
    </citation>
    <scope>IDENTIFICATION</scope>
</reference>
<evidence type="ECO:0000256" key="1">
    <source>
        <dbReference type="SAM" id="MobiDB-lite"/>
    </source>
</evidence>
<name>A0A183AN13_9TREM</name>
<feature type="region of interest" description="Disordered" evidence="1">
    <location>
        <begin position="287"/>
        <end position="392"/>
    </location>
</feature>
<feature type="compositionally biased region" description="Low complexity" evidence="1">
    <location>
        <begin position="213"/>
        <end position="236"/>
    </location>
</feature>
<dbReference type="AlphaFoldDB" id="A0A183AN13"/>
<feature type="region of interest" description="Disordered" evidence="1">
    <location>
        <begin position="1"/>
        <end position="23"/>
    </location>
</feature>
<proteinExistence type="predicted"/>
<accession>A0A183AN13</accession>
<protein>
    <submittedName>
        <fullName evidence="2">HJURP_C domain-containing protein</fullName>
    </submittedName>
</protein>
<feature type="compositionally biased region" description="Low complexity" evidence="1">
    <location>
        <begin position="298"/>
        <end position="316"/>
    </location>
</feature>
<sequence length="392" mass="39022">LEDVDSVSEIGGPSNAVHGGMHSLASAGPQLYPMMPNHHHPHHHGIPDSASSGVTVLPNPNTSTVFGMMPPGTVGPGEGVGLVGQSSSNGGGGGNATGGPPTHYPAYPPLLYPNSAGAAGSGMMMNHTSQSGGIIGTGGGPPLSHMPSQMIMNSLDGNTGPGNQMLFPVDTQGYPGAVPLQFHHSHPATSQSQPLSNQQSLQPQKQATGRGNSSSSCSSQSSASSASSSSGSTASSGTRLGPTMKISGGNGTSSGPVQLTSALSELKFYMLLSYHVDLWPLDRIPGTSSASSASRQNGTGASATATGSGSGSVATGRIPSRLPPSGTGLAQTFKSDGTSRLPSVTVPGQTGSIGDLGPKTAPPVPSHATSSPSTTMGSMAKPSNAIPHRQQR</sequence>
<organism evidence="2">
    <name type="scientific">Echinostoma caproni</name>
    <dbReference type="NCBI Taxonomy" id="27848"/>
    <lineage>
        <taxon>Eukaryota</taxon>
        <taxon>Metazoa</taxon>
        <taxon>Spiralia</taxon>
        <taxon>Lophotrochozoa</taxon>
        <taxon>Platyhelminthes</taxon>
        <taxon>Trematoda</taxon>
        <taxon>Digenea</taxon>
        <taxon>Plagiorchiida</taxon>
        <taxon>Echinostomata</taxon>
        <taxon>Echinostomatoidea</taxon>
        <taxon>Echinostomatidae</taxon>
        <taxon>Echinostoma</taxon>
    </lineage>
</organism>
<feature type="compositionally biased region" description="Low complexity" evidence="1">
    <location>
        <begin position="190"/>
        <end position="206"/>
    </location>
</feature>
<feature type="compositionally biased region" description="Polar residues" evidence="1">
    <location>
        <begin position="328"/>
        <end position="352"/>
    </location>
</feature>